<keyword evidence="3" id="KW-1185">Reference proteome</keyword>
<evidence type="ECO:0000259" key="1">
    <source>
        <dbReference type="PROSITE" id="PS50937"/>
    </source>
</evidence>
<name>A0ABS6B1C7_9NOCA</name>
<evidence type="ECO:0000313" key="3">
    <source>
        <dbReference type="Proteomes" id="UP000733379"/>
    </source>
</evidence>
<dbReference type="InterPro" id="IPR000551">
    <property type="entry name" value="MerR-type_HTH_dom"/>
</dbReference>
<dbReference type="InterPro" id="IPR009061">
    <property type="entry name" value="DNA-bd_dom_put_sf"/>
</dbReference>
<sequence>MTTREVSELTGIAPGTLRYWRHTHTGPASFVLGSKKVVYRRTEVTRWLEAQEAASRRGGNPEVA</sequence>
<organism evidence="2 3">
    <name type="scientific">Nocardia albiluteola</name>
    <dbReference type="NCBI Taxonomy" id="2842303"/>
    <lineage>
        <taxon>Bacteria</taxon>
        <taxon>Bacillati</taxon>
        <taxon>Actinomycetota</taxon>
        <taxon>Actinomycetes</taxon>
        <taxon>Mycobacteriales</taxon>
        <taxon>Nocardiaceae</taxon>
        <taxon>Nocardia</taxon>
    </lineage>
</organism>
<accession>A0ABS6B1C7</accession>
<comment type="caution">
    <text evidence="2">The sequence shown here is derived from an EMBL/GenBank/DDBJ whole genome shotgun (WGS) entry which is preliminary data.</text>
</comment>
<dbReference type="PROSITE" id="PS50937">
    <property type="entry name" value="HTH_MERR_2"/>
    <property type="match status" value="1"/>
</dbReference>
<dbReference type="Proteomes" id="UP000733379">
    <property type="component" value="Unassembled WGS sequence"/>
</dbReference>
<evidence type="ECO:0000313" key="2">
    <source>
        <dbReference type="EMBL" id="MBU3064092.1"/>
    </source>
</evidence>
<gene>
    <name evidence="2" type="ORF">KO481_21485</name>
</gene>
<reference evidence="2 3" key="1">
    <citation type="submission" date="2021-06" db="EMBL/GenBank/DDBJ databases">
        <title>Actinomycetes sequencing.</title>
        <authorList>
            <person name="Shan Q."/>
        </authorList>
    </citation>
    <scope>NUCLEOTIDE SEQUENCE [LARGE SCALE GENOMIC DNA]</scope>
    <source>
        <strain evidence="2 3">NEAU-G5</strain>
    </source>
</reference>
<dbReference type="Pfam" id="PF12728">
    <property type="entry name" value="HTH_17"/>
    <property type="match status" value="1"/>
</dbReference>
<proteinExistence type="predicted"/>
<dbReference type="SUPFAM" id="SSF46955">
    <property type="entry name" value="Putative DNA-binding domain"/>
    <property type="match status" value="1"/>
</dbReference>
<feature type="domain" description="HTH merR-type" evidence="1">
    <location>
        <begin position="1"/>
        <end position="20"/>
    </location>
</feature>
<dbReference type="EMBL" id="JAHKNI010000007">
    <property type="protein sequence ID" value="MBU3064092.1"/>
    <property type="molecule type" value="Genomic_DNA"/>
</dbReference>
<protein>
    <submittedName>
        <fullName evidence="2">Helix-turn-helix domain-containing protein</fullName>
    </submittedName>
</protein>
<dbReference type="InterPro" id="IPR041657">
    <property type="entry name" value="HTH_17"/>
</dbReference>